<name>A0A8S5P7H5_9CAUD</name>
<evidence type="ECO:0000313" key="1">
    <source>
        <dbReference type="EMBL" id="DAE02379.1"/>
    </source>
</evidence>
<proteinExistence type="predicted"/>
<reference evidence="1" key="1">
    <citation type="journal article" date="2021" name="Proc. Natl. Acad. Sci. U.S.A.">
        <title>A Catalog of Tens of Thousands of Viruses from Human Metagenomes Reveals Hidden Associations with Chronic Diseases.</title>
        <authorList>
            <person name="Tisza M.J."/>
            <person name="Buck C.B."/>
        </authorList>
    </citation>
    <scope>NUCLEOTIDE SEQUENCE</scope>
    <source>
        <strain evidence="1">CttEB8</strain>
    </source>
</reference>
<protein>
    <recommendedName>
        <fullName evidence="2">Lipocalin-like domain-containing protein</fullName>
    </recommendedName>
</protein>
<sequence length="141" mass="16521">MKKLVMTLIGLLSLMASMQAQTDWKSQLNYLYGTWTVQYIQDDNDNVGTPPNLVTMKFNRDMTCTITQDGHKIQGTFKAEQFMQGEFEWFTGLFVQVYTTKSKQSTLYFQVYDINNSKGVIRVPEVKEYWQIKKNLFEIDD</sequence>
<organism evidence="1">
    <name type="scientific">Herelleviridae sp. cttEB8</name>
    <dbReference type="NCBI Taxonomy" id="2825832"/>
    <lineage>
        <taxon>Viruses</taxon>
        <taxon>Duplodnaviria</taxon>
        <taxon>Heunggongvirae</taxon>
        <taxon>Uroviricota</taxon>
        <taxon>Caudoviricetes</taxon>
        <taxon>Herelleviridae</taxon>
    </lineage>
</organism>
<dbReference type="EMBL" id="BK015344">
    <property type="protein sequence ID" value="DAE02379.1"/>
    <property type="molecule type" value="Genomic_DNA"/>
</dbReference>
<accession>A0A8S5P7H5</accession>
<evidence type="ECO:0008006" key="2">
    <source>
        <dbReference type="Google" id="ProtNLM"/>
    </source>
</evidence>